<dbReference type="GO" id="GO:0004016">
    <property type="term" value="F:adenylate cyclase activity"/>
    <property type="evidence" value="ECO:0007669"/>
    <property type="project" value="UniProtKB-ARBA"/>
</dbReference>
<reference evidence="3 4" key="1">
    <citation type="submission" date="2016-10" db="EMBL/GenBank/DDBJ databases">
        <authorList>
            <person name="de Groot N.N."/>
        </authorList>
    </citation>
    <scope>NUCLEOTIDE SEQUENCE [LARGE SCALE GENOMIC DNA]</scope>
    <source>
        <strain evidence="3 4">Nm22</strain>
    </source>
</reference>
<protein>
    <submittedName>
        <fullName evidence="3">Adenylate cyclase</fullName>
    </submittedName>
</protein>
<dbReference type="AlphaFoldDB" id="A0A1H8G5M0"/>
<dbReference type="InterPro" id="IPR001054">
    <property type="entry name" value="A/G_cyclase"/>
</dbReference>
<gene>
    <name evidence="3" type="ORF">SAMN05216325_11640</name>
</gene>
<feature type="transmembrane region" description="Helical" evidence="1">
    <location>
        <begin position="379"/>
        <end position="400"/>
    </location>
</feature>
<dbReference type="STRING" id="917.SAMN05216326_11415"/>
<dbReference type="Pfam" id="PF05226">
    <property type="entry name" value="CHASE2"/>
    <property type="match status" value="1"/>
</dbReference>
<dbReference type="PROSITE" id="PS50125">
    <property type="entry name" value="GUANYLATE_CYCLASE_2"/>
    <property type="match status" value="1"/>
</dbReference>
<evidence type="ECO:0000313" key="4">
    <source>
        <dbReference type="Proteomes" id="UP000199459"/>
    </source>
</evidence>
<name>A0A1H8G5M0_9PROT</name>
<keyword evidence="1" id="KW-0812">Transmembrane</keyword>
<dbReference type="OrthoDB" id="9802500at2"/>
<dbReference type="Pfam" id="PF00211">
    <property type="entry name" value="Guanylate_cyc"/>
    <property type="match status" value="1"/>
</dbReference>
<evidence type="ECO:0000259" key="2">
    <source>
        <dbReference type="PROSITE" id="PS50125"/>
    </source>
</evidence>
<dbReference type="InterPro" id="IPR007890">
    <property type="entry name" value="CHASE2"/>
</dbReference>
<dbReference type="EMBL" id="FOCP01000016">
    <property type="protein sequence ID" value="SEN39054.1"/>
    <property type="molecule type" value="Genomic_DNA"/>
</dbReference>
<dbReference type="GO" id="GO:0035556">
    <property type="term" value="P:intracellular signal transduction"/>
    <property type="evidence" value="ECO:0007669"/>
    <property type="project" value="InterPro"/>
</dbReference>
<dbReference type="PANTHER" id="PTHR43081:SF1">
    <property type="entry name" value="ADENYLATE CYCLASE, TERMINAL-DIFFERENTIATION SPECIFIC"/>
    <property type="match status" value="1"/>
</dbReference>
<organism evidence="3 4">
    <name type="scientific">Nitrosomonas marina</name>
    <dbReference type="NCBI Taxonomy" id="917"/>
    <lineage>
        <taxon>Bacteria</taxon>
        <taxon>Pseudomonadati</taxon>
        <taxon>Pseudomonadota</taxon>
        <taxon>Betaproteobacteria</taxon>
        <taxon>Nitrosomonadales</taxon>
        <taxon>Nitrosomonadaceae</taxon>
        <taxon>Nitrosomonas</taxon>
    </lineage>
</organism>
<dbReference type="SUPFAM" id="SSF55073">
    <property type="entry name" value="Nucleotide cyclase"/>
    <property type="match status" value="1"/>
</dbReference>
<dbReference type="PANTHER" id="PTHR43081">
    <property type="entry name" value="ADENYLATE CYCLASE, TERMINAL-DIFFERENTIATION SPECIFIC-RELATED"/>
    <property type="match status" value="1"/>
</dbReference>
<keyword evidence="1" id="KW-0472">Membrane</keyword>
<evidence type="ECO:0000313" key="3">
    <source>
        <dbReference type="EMBL" id="SEN39054.1"/>
    </source>
</evidence>
<feature type="transmembrane region" description="Helical" evidence="1">
    <location>
        <begin position="7"/>
        <end position="24"/>
    </location>
</feature>
<dbReference type="GO" id="GO:0009190">
    <property type="term" value="P:cyclic nucleotide biosynthetic process"/>
    <property type="evidence" value="ECO:0007669"/>
    <property type="project" value="InterPro"/>
</dbReference>
<proteinExistence type="predicted"/>
<dbReference type="Proteomes" id="UP000199459">
    <property type="component" value="Unassembled WGS sequence"/>
</dbReference>
<accession>A0A1H8G5M0</accession>
<dbReference type="SMART" id="SM01080">
    <property type="entry name" value="CHASE2"/>
    <property type="match status" value="1"/>
</dbReference>
<feature type="transmembrane region" description="Helical" evidence="1">
    <location>
        <begin position="433"/>
        <end position="457"/>
    </location>
</feature>
<dbReference type="Gene3D" id="3.30.70.1230">
    <property type="entry name" value="Nucleotide cyclase"/>
    <property type="match status" value="1"/>
</dbReference>
<feature type="transmembrane region" description="Helical" evidence="1">
    <location>
        <begin position="407"/>
        <end position="427"/>
    </location>
</feature>
<dbReference type="SMART" id="SM00044">
    <property type="entry name" value="CYCc"/>
    <property type="match status" value="1"/>
</dbReference>
<dbReference type="CDD" id="cd07302">
    <property type="entry name" value="CHD"/>
    <property type="match status" value="1"/>
</dbReference>
<dbReference type="InterPro" id="IPR050697">
    <property type="entry name" value="Adenylyl/Guanylyl_Cyclase_3/4"/>
</dbReference>
<keyword evidence="1" id="KW-1133">Transmembrane helix</keyword>
<sequence length="746" mass="83674">MTKYAKRAYLGITIGLLGMALYLSPQGWYLEEKYGLGWLFQLRGPVSAPEEIIIIAIDRESTNQLGLPVSPNFWPWPREIHARLIDQLAQFDAEIIVLDLLFLASSAVTEHDHQLAKTIENAGNVIIVERLEFEQQDFSDSQTESLQFKLFKERSAPLLPEISSSVMAHAPFPLPKEPPINAYWAFKPGMGDAPTIPVVVLQAYALHAYNELFALLDKVQVPGIKRLPASLDQIKDIEAVIFFLRELFIDQPEIKQQLISELHASNLDYQKRKLILSLVNLYTGPEAHYLNFYGPPRNIETIPAYQILQPNEESINVLPNKIRGKVVFVGLSAATHIETDQIRDTYHTVFTDAEGIEISGVEIAATAFANLLENKPVSAFPYAGSLVLIFTMGLTLGFVFPVLSNQTLSAASIITAVAYTAVAWLMFKQAGIWLPLIIPLLIIIPGTIFGSVLLNYYTAKQERDQLLELFGQFTPERVVGDLTRHINANLRKDQLVFGACMFTDIQGYTTLAEKMDVRELRRLIDDYFRILSRSVRENNGVVSEKIGDAMLAIWEATTASKMLREEACEAGLAIIKNLDSFNRESSHPALPTRIGIHFGKLLVSKLGSMDNYIYRVIGDLVNTTSRIENANKFLGTRLLVTGEVIAGIDRFLTRPLGSFQLAGRSKPVCLFELIDYQQTASDKQRLLCTLFANALDAYSQQHENAVRQWTEILKLFPDDGATKFYLGLCAQSSPDQWEPVIKFTKK</sequence>
<evidence type="ECO:0000256" key="1">
    <source>
        <dbReference type="SAM" id="Phobius"/>
    </source>
</evidence>
<dbReference type="RefSeq" id="WP_090633061.1">
    <property type="nucleotide sequence ID" value="NZ_FOCP01000016.1"/>
</dbReference>
<feature type="domain" description="Guanylate cyclase" evidence="2">
    <location>
        <begin position="499"/>
        <end position="628"/>
    </location>
</feature>
<dbReference type="InterPro" id="IPR029787">
    <property type="entry name" value="Nucleotide_cyclase"/>
</dbReference>